<evidence type="ECO:0000256" key="4">
    <source>
        <dbReference type="ARBA" id="ARBA00021889"/>
    </source>
</evidence>
<organism evidence="10 11">
    <name type="scientific">Paraburkholderia podalyriae</name>
    <dbReference type="NCBI Taxonomy" id="1938811"/>
    <lineage>
        <taxon>Bacteria</taxon>
        <taxon>Pseudomonadati</taxon>
        <taxon>Pseudomonadota</taxon>
        <taxon>Betaproteobacteria</taxon>
        <taxon>Burkholderiales</taxon>
        <taxon>Burkholderiaceae</taxon>
        <taxon>Paraburkholderia</taxon>
    </lineage>
</organism>
<dbReference type="InterPro" id="IPR024370">
    <property type="entry name" value="PBP_domain"/>
</dbReference>
<dbReference type="NCBIfam" id="NF008171">
    <property type="entry name" value="PRK10918.1"/>
    <property type="match status" value="1"/>
</dbReference>
<comment type="subunit">
    <text evidence="3 7">The complex is composed of two ATP-binding proteins (PstB), two transmembrane proteins (PstC and PstA) and a solute-binding protein (PstS).</text>
</comment>
<keyword evidence="11" id="KW-1185">Reference proteome</keyword>
<evidence type="ECO:0000256" key="7">
    <source>
        <dbReference type="PIRNR" id="PIRNR002756"/>
    </source>
</evidence>
<dbReference type="PIRSF" id="PIRSF002756">
    <property type="entry name" value="PstS"/>
    <property type="match status" value="1"/>
</dbReference>
<reference evidence="10 11" key="1">
    <citation type="submission" date="2019-09" db="EMBL/GenBank/DDBJ databases">
        <title>Paraburkholderia podalyriae sp. nov., A South African Podalyria-associated rhizobium.</title>
        <authorList>
            <person name="Mavima L."/>
            <person name="Beukes C.W."/>
            <person name="Palmer M."/>
            <person name="De Meyer S.E."/>
            <person name="James E.K."/>
            <person name="Maluk M."/>
            <person name="Avontuur J.R."/>
            <person name="Chan W.Y."/>
            <person name="Venter S.N."/>
            <person name="Steenkamp E.T."/>
        </authorList>
    </citation>
    <scope>NUCLEOTIDE SEQUENCE [LARGE SCALE GENOMIC DNA]</scope>
    <source>
        <strain evidence="10 11">WC7.3b</strain>
    </source>
</reference>
<keyword evidence="8" id="KW-0732">Signal</keyword>
<evidence type="ECO:0000256" key="1">
    <source>
        <dbReference type="ARBA" id="ARBA00002841"/>
    </source>
</evidence>
<dbReference type="RefSeq" id="WP_187638771.1">
    <property type="nucleotide sequence ID" value="NZ_VZQQ01000071.1"/>
</dbReference>
<name>A0ABR7Q039_9BURK</name>
<dbReference type="InterPro" id="IPR050962">
    <property type="entry name" value="Phosphate-bind_PstS"/>
</dbReference>
<accession>A0ABR7Q039</accession>
<dbReference type="Gene3D" id="3.40.190.10">
    <property type="entry name" value="Periplasmic binding protein-like II"/>
    <property type="match status" value="2"/>
</dbReference>
<evidence type="ECO:0000313" key="11">
    <source>
        <dbReference type="Proteomes" id="UP000736373"/>
    </source>
</evidence>
<evidence type="ECO:0000256" key="5">
    <source>
        <dbReference type="ARBA" id="ARBA00022448"/>
    </source>
</evidence>
<feature type="signal peptide" evidence="8">
    <location>
        <begin position="1"/>
        <end position="24"/>
    </location>
</feature>
<dbReference type="CDD" id="cd13565">
    <property type="entry name" value="PBP2_PstS"/>
    <property type="match status" value="1"/>
</dbReference>
<keyword evidence="6 7" id="KW-0592">Phosphate transport</keyword>
<sequence length="339" mass="36306">MNKQFVQRLAGAVVAATFAVAAQAVEITGAGSTFVYPILSKWSSDYNQASGNKVNYQSIGSGGGIAQIKAATVDFGATDMPMSVEDLKAKEMGQFPSVIGGVVPVVNIEGVAPGKIRFTGPVLADIYLGNIKKWNDAAITKINPGLKLPDAPITVVHRSDGSGTTFNWVNYLSKVSPEWKSKVGEGTSVAWPTGIGGKGNEGVAAYVNRLKNSIGYVEYAYVLQNKMTYGSVQNKAGNFIEPNAKSFQAAAATADWANAKDFNLVMTDASGPDAYPITATVFIVMYKQPKNATQSKATLDFFKWALEKGQPQAQSLDYVPLPDALVKQIESYWATNFKF</sequence>
<dbReference type="Pfam" id="PF12849">
    <property type="entry name" value="PBP_like_2"/>
    <property type="match status" value="1"/>
</dbReference>
<comment type="function">
    <text evidence="1 7">Part of the ABC transporter complex PstSACB involved in phosphate import.</text>
</comment>
<gene>
    <name evidence="10" type="primary">pstS</name>
    <name evidence="10" type="ORF">F6X42_36990</name>
</gene>
<evidence type="ECO:0000256" key="8">
    <source>
        <dbReference type="SAM" id="SignalP"/>
    </source>
</evidence>
<protein>
    <recommendedName>
        <fullName evidence="4 7">Phosphate-binding protein PstS</fullName>
    </recommendedName>
</protein>
<feature type="domain" description="PBP" evidence="9">
    <location>
        <begin position="21"/>
        <end position="306"/>
    </location>
</feature>
<dbReference type="Proteomes" id="UP000736373">
    <property type="component" value="Unassembled WGS sequence"/>
</dbReference>
<dbReference type="PANTHER" id="PTHR42996:SF1">
    <property type="entry name" value="PHOSPHATE-BINDING PROTEIN PSTS"/>
    <property type="match status" value="1"/>
</dbReference>
<comment type="caution">
    <text evidence="10">The sequence shown here is derived from an EMBL/GenBank/DDBJ whole genome shotgun (WGS) entry which is preliminary data.</text>
</comment>
<dbReference type="InterPro" id="IPR005673">
    <property type="entry name" value="ABC_phos-bd_PstS"/>
</dbReference>
<comment type="similarity">
    <text evidence="2 7">Belongs to the PstS family.</text>
</comment>
<feature type="chain" id="PRO_5047445289" description="Phosphate-binding protein PstS" evidence="8">
    <location>
        <begin position="25"/>
        <end position="339"/>
    </location>
</feature>
<proteinExistence type="inferred from homology"/>
<dbReference type="SUPFAM" id="SSF53850">
    <property type="entry name" value="Periplasmic binding protein-like II"/>
    <property type="match status" value="1"/>
</dbReference>
<evidence type="ECO:0000256" key="3">
    <source>
        <dbReference type="ARBA" id="ARBA00011529"/>
    </source>
</evidence>
<evidence type="ECO:0000313" key="10">
    <source>
        <dbReference type="EMBL" id="MBC8751878.1"/>
    </source>
</evidence>
<dbReference type="EMBL" id="VZQQ01000071">
    <property type="protein sequence ID" value="MBC8751878.1"/>
    <property type="molecule type" value="Genomic_DNA"/>
</dbReference>
<evidence type="ECO:0000256" key="6">
    <source>
        <dbReference type="ARBA" id="ARBA00022592"/>
    </source>
</evidence>
<dbReference type="NCBIfam" id="TIGR00975">
    <property type="entry name" value="3a0107s03"/>
    <property type="match status" value="1"/>
</dbReference>
<evidence type="ECO:0000256" key="2">
    <source>
        <dbReference type="ARBA" id="ARBA00008725"/>
    </source>
</evidence>
<dbReference type="PANTHER" id="PTHR42996">
    <property type="entry name" value="PHOSPHATE-BINDING PROTEIN PSTS"/>
    <property type="match status" value="1"/>
</dbReference>
<evidence type="ECO:0000259" key="9">
    <source>
        <dbReference type="Pfam" id="PF12849"/>
    </source>
</evidence>
<keyword evidence="5 7" id="KW-0813">Transport</keyword>